<sequence>MSCWHTCQGWERHMGQRQQRALAPAFPTSDLHCWLGSMAVSRYRDIFLGDIILSTGVIQCDFGRQYDGRRIMRKDTLEDNLVVDVYDTSPTACLYLFIRDLPERGIRFMGTPLAQDDERYHAEYLQQHHTTMKHSVCSSSTICDVAPHLPGEQLQCSPDALVTRTPAYAETAAPQIHFDRFALGDQVTKSGISRDLISKANDMGFEMEGAGTWDIMPTIIIKDVCNHTDSHENKKWQRFASVAVAACANAVL</sequence>
<dbReference type="SUPFAM" id="SSF53167">
    <property type="entry name" value="Purine and uridine phosphorylases"/>
    <property type="match status" value="1"/>
</dbReference>
<gene>
    <name evidence="1" type="ORF">BJX66DRAFT_336164</name>
</gene>
<protein>
    <submittedName>
        <fullName evidence="1">Uncharacterized protein</fullName>
    </submittedName>
</protein>
<accession>A0ABR4GAU5</accession>
<proteinExistence type="predicted"/>
<name>A0ABR4GAU5_9EURO</name>
<dbReference type="Proteomes" id="UP001610563">
    <property type="component" value="Unassembled WGS sequence"/>
</dbReference>
<organism evidence="1 2">
    <name type="scientific">Aspergillus keveii</name>
    <dbReference type="NCBI Taxonomy" id="714993"/>
    <lineage>
        <taxon>Eukaryota</taxon>
        <taxon>Fungi</taxon>
        <taxon>Dikarya</taxon>
        <taxon>Ascomycota</taxon>
        <taxon>Pezizomycotina</taxon>
        <taxon>Eurotiomycetes</taxon>
        <taxon>Eurotiomycetidae</taxon>
        <taxon>Eurotiales</taxon>
        <taxon>Aspergillaceae</taxon>
        <taxon>Aspergillus</taxon>
        <taxon>Aspergillus subgen. Nidulantes</taxon>
    </lineage>
</organism>
<dbReference type="InterPro" id="IPR035994">
    <property type="entry name" value="Nucleoside_phosphorylase_sf"/>
</dbReference>
<reference evidence="1 2" key="1">
    <citation type="submission" date="2024-07" db="EMBL/GenBank/DDBJ databases">
        <title>Section-level genome sequencing and comparative genomics of Aspergillus sections Usti and Cavernicolus.</title>
        <authorList>
            <consortium name="Lawrence Berkeley National Laboratory"/>
            <person name="Nybo J.L."/>
            <person name="Vesth T.C."/>
            <person name="Theobald S."/>
            <person name="Frisvad J.C."/>
            <person name="Larsen T.O."/>
            <person name="Kjaerboelling I."/>
            <person name="Rothschild-Mancinelli K."/>
            <person name="Lyhne E.K."/>
            <person name="Kogle M.E."/>
            <person name="Barry K."/>
            <person name="Clum A."/>
            <person name="Na H."/>
            <person name="Ledsgaard L."/>
            <person name="Lin J."/>
            <person name="Lipzen A."/>
            <person name="Kuo A."/>
            <person name="Riley R."/>
            <person name="Mondo S."/>
            <person name="Labutti K."/>
            <person name="Haridas S."/>
            <person name="Pangalinan J."/>
            <person name="Salamov A.A."/>
            <person name="Simmons B.A."/>
            <person name="Magnuson J.K."/>
            <person name="Chen J."/>
            <person name="Drula E."/>
            <person name="Henrissat B."/>
            <person name="Wiebenga A."/>
            <person name="Lubbers R.J."/>
            <person name="Gomes A.C."/>
            <person name="Makela M.R."/>
            <person name="Stajich J."/>
            <person name="Grigoriev I.V."/>
            <person name="Mortensen U.H."/>
            <person name="De Vries R.P."/>
            <person name="Baker S.E."/>
            <person name="Andersen M.R."/>
        </authorList>
    </citation>
    <scope>NUCLEOTIDE SEQUENCE [LARGE SCALE GENOMIC DNA]</scope>
    <source>
        <strain evidence="1 2">CBS 209.92</strain>
    </source>
</reference>
<dbReference type="PANTHER" id="PTHR46082:SF6">
    <property type="entry name" value="AAA+ ATPASE DOMAIN-CONTAINING PROTEIN-RELATED"/>
    <property type="match status" value="1"/>
</dbReference>
<keyword evidence="2" id="KW-1185">Reference proteome</keyword>
<evidence type="ECO:0000313" key="2">
    <source>
        <dbReference type="Proteomes" id="UP001610563"/>
    </source>
</evidence>
<dbReference type="InterPro" id="IPR053137">
    <property type="entry name" value="NLR-like"/>
</dbReference>
<comment type="caution">
    <text evidence="1">The sequence shown here is derived from an EMBL/GenBank/DDBJ whole genome shotgun (WGS) entry which is preliminary data.</text>
</comment>
<dbReference type="Gene3D" id="3.40.50.1580">
    <property type="entry name" value="Nucleoside phosphorylase domain"/>
    <property type="match status" value="1"/>
</dbReference>
<dbReference type="PANTHER" id="PTHR46082">
    <property type="entry name" value="ATP/GTP-BINDING PROTEIN-RELATED"/>
    <property type="match status" value="1"/>
</dbReference>
<evidence type="ECO:0000313" key="1">
    <source>
        <dbReference type="EMBL" id="KAL2796144.1"/>
    </source>
</evidence>
<dbReference type="EMBL" id="JBFTWV010000028">
    <property type="protein sequence ID" value="KAL2796144.1"/>
    <property type="molecule type" value="Genomic_DNA"/>
</dbReference>